<dbReference type="EMBL" id="UZAE01001205">
    <property type="protein sequence ID" value="VDN98325.1"/>
    <property type="molecule type" value="Genomic_DNA"/>
</dbReference>
<evidence type="ECO:0000313" key="9">
    <source>
        <dbReference type="EMBL" id="VDN98325.1"/>
    </source>
</evidence>
<dbReference type="InterPro" id="IPR052403">
    <property type="entry name" value="LINC-complex_assoc"/>
</dbReference>
<dbReference type="PROSITE" id="PS00019">
    <property type="entry name" value="ACTININ_1"/>
    <property type="match status" value="1"/>
</dbReference>
<dbReference type="Pfam" id="PF00307">
    <property type="entry name" value="CH"/>
    <property type="match status" value="2"/>
</dbReference>
<keyword evidence="6" id="KW-0009">Actin-binding</keyword>
<feature type="region of interest" description="Disordered" evidence="7">
    <location>
        <begin position="61"/>
        <end position="96"/>
    </location>
</feature>
<dbReference type="OrthoDB" id="18853at2759"/>
<keyword evidence="5" id="KW-0472">Membrane</keyword>
<dbReference type="FunFam" id="1.10.418.10:FF:000033">
    <property type="entry name" value="nesprin-1 isoform X1"/>
    <property type="match status" value="1"/>
</dbReference>
<dbReference type="GO" id="GO:0005737">
    <property type="term" value="C:cytoplasm"/>
    <property type="evidence" value="ECO:0007669"/>
    <property type="project" value="TreeGrafter"/>
</dbReference>
<name>A0A3P7RSW0_RODNA</name>
<gene>
    <name evidence="9" type="ORF">HNAJ_LOCUS2466</name>
</gene>
<keyword evidence="4" id="KW-1133">Transmembrane helix</keyword>
<evidence type="ECO:0000313" key="10">
    <source>
        <dbReference type="Proteomes" id="UP000278807"/>
    </source>
</evidence>
<feature type="domain" description="Calponin-homology (CH)" evidence="8">
    <location>
        <begin position="256"/>
        <end position="361"/>
    </location>
</feature>
<evidence type="ECO:0000259" key="8">
    <source>
        <dbReference type="PROSITE" id="PS50021"/>
    </source>
</evidence>
<protein>
    <recommendedName>
        <fullName evidence="8">Calponin-homology (CH) domain-containing protein</fullName>
    </recommendedName>
</protein>
<dbReference type="AlphaFoldDB" id="A0A3P7RSW0"/>
<dbReference type="PANTHER" id="PTHR47535">
    <property type="entry name" value="MUSCLE-SPECIFIC PROTEIN 300 KDA, ISOFORM G"/>
    <property type="match status" value="1"/>
</dbReference>
<evidence type="ECO:0000256" key="4">
    <source>
        <dbReference type="ARBA" id="ARBA00022989"/>
    </source>
</evidence>
<dbReference type="PROSITE" id="PS00020">
    <property type="entry name" value="ACTININ_2"/>
    <property type="match status" value="1"/>
</dbReference>
<dbReference type="FunFam" id="1.10.418.10:FF:000089">
    <property type="entry name" value="Spectrin beta chain"/>
    <property type="match status" value="1"/>
</dbReference>
<organism evidence="9 10">
    <name type="scientific">Rodentolepis nana</name>
    <name type="common">Dwarf tapeworm</name>
    <name type="synonym">Hymenolepis nana</name>
    <dbReference type="NCBI Taxonomy" id="102285"/>
    <lineage>
        <taxon>Eukaryota</taxon>
        <taxon>Metazoa</taxon>
        <taxon>Spiralia</taxon>
        <taxon>Lophotrochozoa</taxon>
        <taxon>Platyhelminthes</taxon>
        <taxon>Cestoda</taxon>
        <taxon>Eucestoda</taxon>
        <taxon>Cyclophyllidea</taxon>
        <taxon>Hymenolepididae</taxon>
        <taxon>Rodentolepis</taxon>
    </lineage>
</organism>
<feature type="domain" description="Calponin-homology (CH)" evidence="8">
    <location>
        <begin position="126"/>
        <end position="233"/>
    </location>
</feature>
<keyword evidence="10" id="KW-1185">Reference proteome</keyword>
<accession>A0A3P7RSW0</accession>
<evidence type="ECO:0000256" key="7">
    <source>
        <dbReference type="SAM" id="MobiDB-lite"/>
    </source>
</evidence>
<dbReference type="InterPro" id="IPR047291">
    <property type="entry name" value="CH_SYNE1_rpt2"/>
</dbReference>
<dbReference type="InterPro" id="IPR001715">
    <property type="entry name" value="CH_dom"/>
</dbReference>
<keyword evidence="3" id="KW-0677">Repeat</keyword>
<dbReference type="CDD" id="cd21243">
    <property type="entry name" value="CH_SYNE1_rpt2"/>
    <property type="match status" value="1"/>
</dbReference>
<dbReference type="GO" id="GO:0005640">
    <property type="term" value="C:nuclear outer membrane"/>
    <property type="evidence" value="ECO:0007669"/>
    <property type="project" value="TreeGrafter"/>
</dbReference>
<dbReference type="InterPro" id="IPR036872">
    <property type="entry name" value="CH_dom_sf"/>
</dbReference>
<evidence type="ECO:0000256" key="2">
    <source>
        <dbReference type="ARBA" id="ARBA00022692"/>
    </source>
</evidence>
<dbReference type="GO" id="GO:0007097">
    <property type="term" value="P:nuclear migration"/>
    <property type="evidence" value="ECO:0007669"/>
    <property type="project" value="TreeGrafter"/>
</dbReference>
<feature type="region of interest" description="Disordered" evidence="7">
    <location>
        <begin position="102"/>
        <end position="121"/>
    </location>
</feature>
<evidence type="ECO:0000256" key="5">
    <source>
        <dbReference type="ARBA" id="ARBA00023136"/>
    </source>
</evidence>
<dbReference type="GO" id="GO:0034993">
    <property type="term" value="C:meiotic nuclear membrane microtubule tethering complex"/>
    <property type="evidence" value="ECO:0007669"/>
    <property type="project" value="TreeGrafter"/>
</dbReference>
<evidence type="ECO:0000256" key="6">
    <source>
        <dbReference type="ARBA" id="ARBA00023203"/>
    </source>
</evidence>
<dbReference type="InterPro" id="IPR001589">
    <property type="entry name" value="Actinin_actin-bd_CS"/>
</dbReference>
<comment type="subcellular location">
    <subcellularLocation>
        <location evidence="1">Membrane</location>
    </subcellularLocation>
</comment>
<dbReference type="GO" id="GO:0051015">
    <property type="term" value="F:actin filament binding"/>
    <property type="evidence" value="ECO:0007669"/>
    <property type="project" value="TreeGrafter"/>
</dbReference>
<sequence length="763" mass="87207">MISLLPARYHSSYLIRLLVVNLSIDYVSSPSLKARRLARQRISDSACRRYTQAILGQSEQSDLLASQSTKRSKHHNPPTRLISSSRQPSNFDLELPNLERSQPTLESMDTMTPEEKISTKRGEQDYVQKKTFTNWMNTYLTKANPQLRVKDLFEEIRDGIILIRLLEILSKETLPINITTDMKPAYCLSNVKTALDFLVKKKVKLVNINPVDIVDGRPKIVLGLIWVIILYFQIEEQEDMLLELLGIPKTGSRSKVTAKQALTTWVQNAFSEQFKIDIKDFGPSWRDGVAFNAIVHSIDPRLVDMREVERRTNRENLQSAFTVAEEKLGIPKILDPEDVDVEKPDEKSIMTYVAQFYKAFPETGKPKSLNLCDSETQRFTEFLDDLQNAESRLTESIQMNKNFNAAYPLDDLLQTIEQNKPDALADAQIEEMDNIAADFFLHHRTLSDQLKNLEQITAKKDKIEGLLSKIEDMIEHPPMDFTELEEGYNESFSDLTTSITELENLVRSAPLKIIVQDLDFSHFQRRKLEIVKSWKNLCSSRRLEIHALDDFEEAYGRVDALVIELARYFDAIESDLSSANSDLIKSGITMFEDLIDTLNNRLPNDMGNLKEIGKAIVESVSEGFNNEQLKKTCSKRLTLMESKLDDLINRKIAIEKICNKASVRLQGFKKFTEILESKVAEAKPKLALLKSGPKITGKSAKNDIDATNAWYAECENLENLFNSTQNAASKLQTLLEDLDFKSPPECSEIFNEYHRLRDESKVR</sequence>
<dbReference type="Proteomes" id="UP000278807">
    <property type="component" value="Unassembled WGS sequence"/>
</dbReference>
<dbReference type="PROSITE" id="PS50021">
    <property type="entry name" value="CH"/>
    <property type="match status" value="2"/>
</dbReference>
<reference evidence="9 10" key="1">
    <citation type="submission" date="2018-11" db="EMBL/GenBank/DDBJ databases">
        <authorList>
            <consortium name="Pathogen Informatics"/>
        </authorList>
    </citation>
    <scope>NUCLEOTIDE SEQUENCE [LARGE SCALE GENOMIC DNA]</scope>
</reference>
<evidence type="ECO:0000256" key="3">
    <source>
        <dbReference type="ARBA" id="ARBA00022737"/>
    </source>
</evidence>
<dbReference type="SMART" id="SM00033">
    <property type="entry name" value="CH"/>
    <property type="match status" value="2"/>
</dbReference>
<dbReference type="Gene3D" id="1.10.418.10">
    <property type="entry name" value="Calponin-like domain"/>
    <property type="match status" value="2"/>
</dbReference>
<evidence type="ECO:0000256" key="1">
    <source>
        <dbReference type="ARBA" id="ARBA00004370"/>
    </source>
</evidence>
<dbReference type="PANTHER" id="PTHR47535:SF1">
    <property type="entry name" value="NESPRIN-1"/>
    <property type="match status" value="1"/>
</dbReference>
<keyword evidence="2" id="KW-0812">Transmembrane</keyword>
<dbReference type="SUPFAM" id="SSF47576">
    <property type="entry name" value="Calponin-homology domain, CH-domain"/>
    <property type="match status" value="1"/>
</dbReference>
<proteinExistence type="predicted"/>
<feature type="compositionally biased region" description="Polar residues" evidence="7">
    <location>
        <begin position="81"/>
        <end position="90"/>
    </location>
</feature>